<dbReference type="Gene3D" id="3.30.559.30">
    <property type="entry name" value="Nonribosomal peptide synthetase, condensation domain"/>
    <property type="match status" value="1"/>
</dbReference>
<organism evidence="2 3">
    <name type="scientific">Anaeromyces robustus</name>
    <dbReference type="NCBI Taxonomy" id="1754192"/>
    <lineage>
        <taxon>Eukaryota</taxon>
        <taxon>Fungi</taxon>
        <taxon>Fungi incertae sedis</taxon>
        <taxon>Chytridiomycota</taxon>
        <taxon>Chytridiomycota incertae sedis</taxon>
        <taxon>Neocallimastigomycetes</taxon>
        <taxon>Neocallimastigales</taxon>
        <taxon>Neocallimastigaceae</taxon>
        <taxon>Anaeromyces</taxon>
    </lineage>
</organism>
<proteinExistence type="predicted"/>
<comment type="caution">
    <text evidence="2">The sequence shown here is derived from an EMBL/GenBank/DDBJ whole genome shotgun (WGS) entry which is preliminary data.</text>
</comment>
<feature type="transmembrane region" description="Helical" evidence="1">
    <location>
        <begin position="137"/>
        <end position="156"/>
    </location>
</feature>
<keyword evidence="1" id="KW-0812">Transmembrane</keyword>
<evidence type="ECO:0000256" key="1">
    <source>
        <dbReference type="SAM" id="Phobius"/>
    </source>
</evidence>
<dbReference type="OrthoDB" id="10576032at2759"/>
<dbReference type="AlphaFoldDB" id="A0A1Y1WNS2"/>
<dbReference type="EMBL" id="MCFG01000373">
    <property type="protein sequence ID" value="ORX75181.1"/>
    <property type="molecule type" value="Genomic_DNA"/>
</dbReference>
<protein>
    <submittedName>
        <fullName evidence="2">Uncharacterized protein</fullName>
    </submittedName>
</protein>
<accession>A0A1Y1WNS2</accession>
<keyword evidence="1" id="KW-0472">Membrane</keyword>
<gene>
    <name evidence="2" type="ORF">BCR32DRAFT_272068</name>
</gene>
<reference evidence="2 3" key="1">
    <citation type="submission" date="2016-08" db="EMBL/GenBank/DDBJ databases">
        <title>A Parts List for Fungal Cellulosomes Revealed by Comparative Genomics.</title>
        <authorList>
            <consortium name="DOE Joint Genome Institute"/>
            <person name="Haitjema C.H."/>
            <person name="Gilmore S.P."/>
            <person name="Henske J.K."/>
            <person name="Solomon K.V."/>
            <person name="De Groot R."/>
            <person name="Kuo A."/>
            <person name="Mondo S.J."/>
            <person name="Salamov A.A."/>
            <person name="Labutti K."/>
            <person name="Zhao Z."/>
            <person name="Chiniquy J."/>
            <person name="Barry K."/>
            <person name="Brewer H.M."/>
            <person name="Purvine S.O."/>
            <person name="Wright A.T."/>
            <person name="Boxma B."/>
            <person name="Van Alen T."/>
            <person name="Hackstein J.H."/>
            <person name="Baker S.E."/>
            <person name="Grigoriev I.V."/>
            <person name="O'Malley M.A."/>
        </authorList>
    </citation>
    <scope>NUCLEOTIDE SEQUENCE [LARGE SCALE GENOMIC DNA]</scope>
    <source>
        <strain evidence="2 3">S4</strain>
    </source>
</reference>
<keyword evidence="1" id="KW-1133">Transmembrane helix</keyword>
<evidence type="ECO:0000313" key="2">
    <source>
        <dbReference type="EMBL" id="ORX75181.1"/>
    </source>
</evidence>
<keyword evidence="3" id="KW-1185">Reference proteome</keyword>
<evidence type="ECO:0000313" key="3">
    <source>
        <dbReference type="Proteomes" id="UP000193944"/>
    </source>
</evidence>
<name>A0A1Y1WNS2_9FUNG</name>
<reference evidence="2 3" key="2">
    <citation type="submission" date="2016-08" db="EMBL/GenBank/DDBJ databases">
        <title>Pervasive Adenine N6-methylation of Active Genes in Fungi.</title>
        <authorList>
            <consortium name="DOE Joint Genome Institute"/>
            <person name="Mondo S.J."/>
            <person name="Dannebaum R.O."/>
            <person name="Kuo R.C."/>
            <person name="Labutti K."/>
            <person name="Haridas S."/>
            <person name="Kuo A."/>
            <person name="Salamov A."/>
            <person name="Ahrendt S.R."/>
            <person name="Lipzen A."/>
            <person name="Sullivan W."/>
            <person name="Andreopoulos W.B."/>
            <person name="Clum A."/>
            <person name="Lindquist E."/>
            <person name="Daum C."/>
            <person name="Ramamoorthy G.K."/>
            <person name="Gryganskyi A."/>
            <person name="Culley D."/>
            <person name="Magnuson J.K."/>
            <person name="James T.Y."/>
            <person name="O'Malley M.A."/>
            <person name="Stajich J.E."/>
            <person name="Spatafora J.W."/>
            <person name="Visel A."/>
            <person name="Grigoriev I.V."/>
        </authorList>
    </citation>
    <scope>NUCLEOTIDE SEQUENCE [LARGE SCALE GENOMIC DNA]</scope>
    <source>
        <strain evidence="2 3">S4</strain>
    </source>
</reference>
<sequence length="159" mass="18728">MSAYSGQKNIFSSIMSSNRTNTYTESLIGLFARFIPILIKIEDINLIDLIKQYMDVILTCFSYNMSYSSISNGLDLPPCNSWFKYDTQEMISIDNNKNGDFLEQINTNEVYKIFKKEDHIKHSEVNDSMKEQIYSLLYMKSIILLNFYLYIIQIYMKDH</sequence>
<dbReference type="Proteomes" id="UP000193944">
    <property type="component" value="Unassembled WGS sequence"/>
</dbReference>